<keyword evidence="7 9" id="KW-0472">Membrane</keyword>
<dbReference type="Proteomes" id="UP000030645">
    <property type="component" value="Unassembled WGS sequence"/>
</dbReference>
<evidence type="ECO:0000256" key="6">
    <source>
        <dbReference type="ARBA" id="ARBA00023065"/>
    </source>
</evidence>
<feature type="transmembrane region" description="Helical" evidence="9">
    <location>
        <begin position="80"/>
        <end position="99"/>
    </location>
</feature>
<evidence type="ECO:0000256" key="8">
    <source>
        <dbReference type="ARBA" id="ARBA00023303"/>
    </source>
</evidence>
<dbReference type="Pfam" id="PF11744">
    <property type="entry name" value="ALMT"/>
    <property type="match status" value="1"/>
</dbReference>
<evidence type="ECO:0000256" key="1">
    <source>
        <dbReference type="ARBA" id="ARBA00004141"/>
    </source>
</evidence>
<dbReference type="PANTHER" id="PTHR31086">
    <property type="entry name" value="ALUMINUM-ACTIVATED MALATE TRANSPORTER 10"/>
    <property type="match status" value="1"/>
</dbReference>
<gene>
    <name evidence="10" type="ORF">L484_007857</name>
</gene>
<evidence type="ECO:0000313" key="11">
    <source>
        <dbReference type="Proteomes" id="UP000030645"/>
    </source>
</evidence>
<dbReference type="GO" id="GO:0034220">
    <property type="term" value="P:monoatomic ion transmembrane transport"/>
    <property type="evidence" value="ECO:0007669"/>
    <property type="project" value="UniProtKB-KW"/>
</dbReference>
<sequence length="583" mass="65278">MSAKLEPCFAKKSKERLLLPRKVFSDFSLPIAGSSDDRDGSANEFRCFRSMSDGIANFWNNLHKTLVQLYEMGRSDPRKVAFAAKVGLALAIVSLAIFFKEPLKDINQYAIWATLTVVLIFEFSVGATLSKGLNRALGTFSAGGLALGIAEISILAGRFEEVIIVISIFIAGFCASYAKQYPPMKPYEYGFRVFLLTYCIVLTSASKAFLQTALYRLMLIAVGAGICLVVSICIFPIWAGEDLHKLVVKNFRGVAVSLEGCVKGYLECVEYERIPSKILIYQASDDQLYSGYRSAVQSSTQEETLLDFALWEPPHGPYKGFNYPWKNYIKVGGALRHCAFTVMAMHGCILSEIQAPPEKRQVFRSELQRVGTEGAKVLRELGSKVEKMEKLSSKDILVEVHEAAEELQMKIDNNSYILVNYGSWQGENRPKEFDDPENLMDLKENENKNLVISSLSQMWDDQNPVMGLDPSIKELSADNVLRKCPLSWPKLSFTTNAMLNIEQESKVYKSASSLSLATFASLLIEFVARLQNLVDEFEELSHKANFKDPVEQSDAKDVAGFWTRLLRCLPFMSRKPDSVCPTL</sequence>
<evidence type="ECO:0000256" key="5">
    <source>
        <dbReference type="ARBA" id="ARBA00022989"/>
    </source>
</evidence>
<feature type="transmembrane region" description="Helical" evidence="9">
    <location>
        <begin position="216"/>
        <end position="239"/>
    </location>
</feature>
<name>W9RJ55_9ROSA</name>
<keyword evidence="5 9" id="KW-1133">Transmembrane helix</keyword>
<evidence type="ECO:0000313" key="10">
    <source>
        <dbReference type="EMBL" id="EXB94194.1"/>
    </source>
</evidence>
<accession>W9RJ55</accession>
<dbReference type="InterPro" id="IPR020966">
    <property type="entry name" value="ALMT"/>
</dbReference>
<comment type="subcellular location">
    <subcellularLocation>
        <location evidence="1">Membrane</location>
        <topology evidence="1">Multi-pass membrane protein</topology>
    </subcellularLocation>
</comment>
<reference evidence="11" key="1">
    <citation type="submission" date="2013-01" db="EMBL/GenBank/DDBJ databases">
        <title>Draft Genome Sequence of a Mulberry Tree, Morus notabilis C.K. Schneid.</title>
        <authorList>
            <person name="He N."/>
            <person name="Zhao S."/>
        </authorList>
    </citation>
    <scope>NUCLEOTIDE SEQUENCE</scope>
</reference>
<feature type="transmembrane region" description="Helical" evidence="9">
    <location>
        <begin position="162"/>
        <end position="178"/>
    </location>
</feature>
<keyword evidence="11" id="KW-1185">Reference proteome</keyword>
<dbReference type="OrthoDB" id="68611at2759"/>
<evidence type="ECO:0000256" key="2">
    <source>
        <dbReference type="ARBA" id="ARBA00007079"/>
    </source>
</evidence>
<keyword evidence="4 9" id="KW-0812">Transmembrane</keyword>
<feature type="transmembrane region" description="Helical" evidence="9">
    <location>
        <begin position="111"/>
        <end position="129"/>
    </location>
</feature>
<dbReference type="KEGG" id="mnt:21391248"/>
<dbReference type="GO" id="GO:0016020">
    <property type="term" value="C:membrane"/>
    <property type="evidence" value="ECO:0007669"/>
    <property type="project" value="UniProtKB-SubCell"/>
</dbReference>
<dbReference type="eggNOG" id="KOG4711">
    <property type="taxonomic scope" value="Eukaryota"/>
</dbReference>
<dbReference type="GO" id="GO:0015743">
    <property type="term" value="P:malate transport"/>
    <property type="evidence" value="ECO:0007669"/>
    <property type="project" value="InterPro"/>
</dbReference>
<keyword evidence="3" id="KW-0813">Transport</keyword>
<dbReference type="STRING" id="981085.W9RJ55"/>
<keyword evidence="8" id="KW-0407">Ion channel</keyword>
<evidence type="ECO:0000256" key="3">
    <source>
        <dbReference type="ARBA" id="ARBA00022448"/>
    </source>
</evidence>
<evidence type="ECO:0000256" key="7">
    <source>
        <dbReference type="ARBA" id="ARBA00023136"/>
    </source>
</evidence>
<keyword evidence="6" id="KW-0406">Ion transport</keyword>
<comment type="similarity">
    <text evidence="2">Belongs to the aromatic acid exporter (TC 2.A.85) family.</text>
</comment>
<protein>
    <submittedName>
        <fullName evidence="10">Aluminum-activated malate transporter 4</fullName>
    </submittedName>
</protein>
<proteinExistence type="inferred from homology"/>
<feature type="transmembrane region" description="Helical" evidence="9">
    <location>
        <begin position="136"/>
        <end position="156"/>
    </location>
</feature>
<evidence type="ECO:0000256" key="9">
    <source>
        <dbReference type="SAM" id="Phobius"/>
    </source>
</evidence>
<evidence type="ECO:0000256" key="4">
    <source>
        <dbReference type="ARBA" id="ARBA00022692"/>
    </source>
</evidence>
<dbReference type="EMBL" id="KE345130">
    <property type="protein sequence ID" value="EXB94194.1"/>
    <property type="molecule type" value="Genomic_DNA"/>
</dbReference>
<organism evidence="10 11">
    <name type="scientific">Morus notabilis</name>
    <dbReference type="NCBI Taxonomy" id="981085"/>
    <lineage>
        <taxon>Eukaryota</taxon>
        <taxon>Viridiplantae</taxon>
        <taxon>Streptophyta</taxon>
        <taxon>Embryophyta</taxon>
        <taxon>Tracheophyta</taxon>
        <taxon>Spermatophyta</taxon>
        <taxon>Magnoliopsida</taxon>
        <taxon>eudicotyledons</taxon>
        <taxon>Gunneridae</taxon>
        <taxon>Pentapetalae</taxon>
        <taxon>rosids</taxon>
        <taxon>fabids</taxon>
        <taxon>Rosales</taxon>
        <taxon>Moraceae</taxon>
        <taxon>Moreae</taxon>
        <taxon>Morus</taxon>
    </lineage>
</organism>
<feature type="transmembrane region" description="Helical" evidence="9">
    <location>
        <begin position="190"/>
        <end position="210"/>
    </location>
</feature>
<dbReference type="AlphaFoldDB" id="W9RJ55"/>